<feature type="region of interest" description="Disordered" evidence="1">
    <location>
        <begin position="69"/>
        <end position="90"/>
    </location>
</feature>
<evidence type="ECO:0000313" key="3">
    <source>
        <dbReference type="Proteomes" id="UP000192366"/>
    </source>
</evidence>
<dbReference type="AlphaFoldDB" id="A0A1W9YQ37"/>
<proteinExistence type="predicted"/>
<feature type="compositionally biased region" description="Basic residues" evidence="1">
    <location>
        <begin position="81"/>
        <end position="90"/>
    </location>
</feature>
<protein>
    <submittedName>
        <fullName evidence="2">Uncharacterized protein</fullName>
    </submittedName>
</protein>
<keyword evidence="3" id="KW-1185">Reference proteome</keyword>
<reference evidence="2 3" key="1">
    <citation type="submission" date="2017-02" db="EMBL/GenBank/DDBJ databases">
        <title>The new phylogeny of genus Mycobacterium.</title>
        <authorList>
            <person name="Tortoli E."/>
            <person name="Trovato A."/>
            <person name="Cirillo D.M."/>
        </authorList>
    </citation>
    <scope>NUCLEOTIDE SEQUENCE [LARGE SCALE GENOMIC DNA]</scope>
    <source>
        <strain evidence="2 3">DSM 45578</strain>
    </source>
</reference>
<name>A0A1W9YQ37_MYCBA</name>
<comment type="caution">
    <text evidence="2">The sequence shown here is derived from an EMBL/GenBank/DDBJ whole genome shotgun (WGS) entry which is preliminary data.</text>
</comment>
<sequence>MTETFSVEEYADRVLGSHQPADIQWLVKRFRGESKPQLPAYKAGRRWRGTEEDIEQAIELLRPTKVGVPDVPSASGLTRTSARRLMGRSA</sequence>
<gene>
    <name evidence="2" type="ORF">BST17_24905</name>
</gene>
<dbReference type="Proteomes" id="UP000192366">
    <property type="component" value="Unassembled WGS sequence"/>
</dbReference>
<evidence type="ECO:0000256" key="1">
    <source>
        <dbReference type="SAM" id="MobiDB-lite"/>
    </source>
</evidence>
<dbReference type="OrthoDB" id="4571489at2"/>
<evidence type="ECO:0000313" key="2">
    <source>
        <dbReference type="EMBL" id="ORA02153.1"/>
    </source>
</evidence>
<dbReference type="EMBL" id="MVHJ01000033">
    <property type="protein sequence ID" value="ORA02153.1"/>
    <property type="molecule type" value="Genomic_DNA"/>
</dbReference>
<dbReference type="STRING" id="564198.BST17_24905"/>
<organism evidence="2 3">
    <name type="scientific">Mycolicibacterium bacteremicum</name>
    <name type="common">Mycobacterium bacteremicum</name>
    <dbReference type="NCBI Taxonomy" id="564198"/>
    <lineage>
        <taxon>Bacteria</taxon>
        <taxon>Bacillati</taxon>
        <taxon>Actinomycetota</taxon>
        <taxon>Actinomycetes</taxon>
        <taxon>Mycobacteriales</taxon>
        <taxon>Mycobacteriaceae</taxon>
        <taxon>Mycolicibacterium</taxon>
    </lineage>
</organism>
<accession>A0A1W9YQ37</accession>